<protein>
    <submittedName>
        <fullName evidence="3">Uncharacterized protein</fullName>
    </submittedName>
</protein>
<dbReference type="Gene3D" id="1.20.5.1700">
    <property type="match status" value="1"/>
</dbReference>
<evidence type="ECO:0000313" key="3">
    <source>
        <dbReference type="EMBL" id="KAF5375120.1"/>
    </source>
</evidence>
<dbReference type="AlphaFoldDB" id="A0A8H5H2B3"/>
<dbReference type="EMBL" id="JAACJM010000001">
    <property type="protein sequence ID" value="KAF5375120.1"/>
    <property type="molecule type" value="Genomic_DNA"/>
</dbReference>
<feature type="compositionally biased region" description="Polar residues" evidence="2">
    <location>
        <begin position="441"/>
        <end position="450"/>
    </location>
</feature>
<comment type="caution">
    <text evidence="3">The sequence shown here is derived from an EMBL/GenBank/DDBJ whole genome shotgun (WGS) entry which is preliminary data.</text>
</comment>
<accession>A0A8H5H2B3</accession>
<keyword evidence="4" id="KW-1185">Reference proteome</keyword>
<feature type="compositionally biased region" description="Low complexity" evidence="2">
    <location>
        <begin position="540"/>
        <end position="551"/>
    </location>
</feature>
<gene>
    <name evidence="3" type="ORF">D9758_000148</name>
</gene>
<dbReference type="Proteomes" id="UP000559256">
    <property type="component" value="Unassembled WGS sequence"/>
</dbReference>
<keyword evidence="1" id="KW-0175">Coiled coil</keyword>
<organism evidence="3 4">
    <name type="scientific">Tetrapyrgos nigripes</name>
    <dbReference type="NCBI Taxonomy" id="182062"/>
    <lineage>
        <taxon>Eukaryota</taxon>
        <taxon>Fungi</taxon>
        <taxon>Dikarya</taxon>
        <taxon>Basidiomycota</taxon>
        <taxon>Agaricomycotina</taxon>
        <taxon>Agaricomycetes</taxon>
        <taxon>Agaricomycetidae</taxon>
        <taxon>Agaricales</taxon>
        <taxon>Marasmiineae</taxon>
        <taxon>Marasmiaceae</taxon>
        <taxon>Tetrapyrgos</taxon>
    </lineage>
</organism>
<proteinExistence type="predicted"/>
<feature type="coiled-coil region" evidence="1">
    <location>
        <begin position="210"/>
        <end position="271"/>
    </location>
</feature>
<evidence type="ECO:0000256" key="2">
    <source>
        <dbReference type="SAM" id="MobiDB-lite"/>
    </source>
</evidence>
<feature type="compositionally biased region" description="Pro residues" evidence="2">
    <location>
        <begin position="474"/>
        <end position="483"/>
    </location>
</feature>
<feature type="compositionally biased region" description="Polar residues" evidence="2">
    <location>
        <begin position="283"/>
        <end position="297"/>
    </location>
</feature>
<evidence type="ECO:0000256" key="1">
    <source>
        <dbReference type="SAM" id="Coils"/>
    </source>
</evidence>
<evidence type="ECO:0000313" key="4">
    <source>
        <dbReference type="Proteomes" id="UP000559256"/>
    </source>
</evidence>
<feature type="compositionally biased region" description="Low complexity" evidence="2">
    <location>
        <begin position="118"/>
        <end position="127"/>
    </location>
</feature>
<reference evidence="3 4" key="1">
    <citation type="journal article" date="2020" name="ISME J.">
        <title>Uncovering the hidden diversity of litter-decomposition mechanisms in mushroom-forming fungi.</title>
        <authorList>
            <person name="Floudas D."/>
            <person name="Bentzer J."/>
            <person name="Ahren D."/>
            <person name="Johansson T."/>
            <person name="Persson P."/>
            <person name="Tunlid A."/>
        </authorList>
    </citation>
    <scope>NUCLEOTIDE SEQUENCE [LARGE SCALE GENOMIC DNA]</scope>
    <source>
        <strain evidence="3 4">CBS 291.85</strain>
    </source>
</reference>
<dbReference type="OrthoDB" id="3258416at2759"/>
<feature type="region of interest" description="Disordered" evidence="2">
    <location>
        <begin position="327"/>
        <end position="560"/>
    </location>
</feature>
<feature type="compositionally biased region" description="Polar residues" evidence="2">
    <location>
        <begin position="381"/>
        <end position="397"/>
    </location>
</feature>
<sequence>MPQLPDRQALEAMKRSDLQKLCKDFGVKANLKTENIINLLLDTYRSSGHGRTSSVIIHDIDDNESDNMVSAAEEDERAPDPVAEIPQTSRQIRKAKDTQYRLGVGRPVAAGGKGARAVTKSLSVSRSGSRRGKNSRTVRQTEDTIPEEPEIERMPEVAEDSQPEAGPSNGVAVSETQPDFFNSQPSSSSTDIDQRIADALQPVYEQLKTLKSDFDQMHSLKNEMSQLRSQVTEAQTWKQTVDSLTAEVKDLRQKAANIESLTAEIAQLKQSVAALPSSSSSSDENMSGFRTPTMTKSSVPPALTALQAQAGPSGLAAPSIAPILLGKRSRDSTSSEMTGVVEESRGNELSDSELAKQVLRPDKKRARLALNPGTPAEDQAGPSTSSLPADVTSSRLSGFTVFSGPEPADDSYVDPPPPTTPLPTFYRGHSPSDSAAGPSQLGGTTSQHAAENQHPFGFTFGPVPPTPGAELFPFPYPEPPQSPTPTGSGNTAITPDRNRSDIFQSFGLPSPERRGGRIRSSQRLPRSTPVVLGGAIDPATLTLEGSSTSSLSEEDNTESMVKRTMYGTELEGDTRFGDFGLEGATSKFWPPGRF</sequence>
<feature type="region of interest" description="Disordered" evidence="2">
    <location>
        <begin position="105"/>
        <end position="191"/>
    </location>
</feature>
<feature type="compositionally biased region" description="Polar residues" evidence="2">
    <location>
        <begin position="174"/>
        <end position="191"/>
    </location>
</feature>
<feature type="region of interest" description="Disordered" evidence="2">
    <location>
        <begin position="274"/>
        <end position="297"/>
    </location>
</feature>
<name>A0A8H5H2B3_9AGAR</name>